<evidence type="ECO:0000256" key="4">
    <source>
        <dbReference type="ARBA" id="ARBA00023163"/>
    </source>
</evidence>
<dbReference type="EMBL" id="BARS01045545">
    <property type="protein sequence ID" value="GAG33939.1"/>
    <property type="molecule type" value="Genomic_DNA"/>
</dbReference>
<dbReference type="GO" id="GO:0003677">
    <property type="term" value="F:DNA binding"/>
    <property type="evidence" value="ECO:0007669"/>
    <property type="project" value="UniProtKB-KW"/>
</dbReference>
<dbReference type="Pfam" id="PF04542">
    <property type="entry name" value="Sigma70_r2"/>
    <property type="match status" value="1"/>
</dbReference>
<proteinExistence type="predicted"/>
<keyword evidence="2" id="KW-0731">Sigma factor</keyword>
<keyword evidence="3" id="KW-0238">DNA-binding</keyword>
<sequence length="85" mass="9576">MSRHAESARAAHIASENRLPLRDPERMDALIRSLEPRLAAVALGVTKDPDAAQDVLQNAFEKVLRHGEKFRGQARVSTWLYRIVT</sequence>
<comment type="caution">
    <text evidence="6">The sequence shown here is derived from an EMBL/GenBank/DDBJ whole genome shotgun (WGS) entry which is preliminary data.</text>
</comment>
<keyword evidence="4" id="KW-0804">Transcription</keyword>
<feature type="non-terminal residue" evidence="6">
    <location>
        <position position="85"/>
    </location>
</feature>
<dbReference type="PANTHER" id="PTHR43133:SF8">
    <property type="entry name" value="RNA POLYMERASE SIGMA FACTOR HI_1459-RELATED"/>
    <property type="match status" value="1"/>
</dbReference>
<dbReference type="GO" id="GO:0006352">
    <property type="term" value="P:DNA-templated transcription initiation"/>
    <property type="evidence" value="ECO:0007669"/>
    <property type="project" value="InterPro"/>
</dbReference>
<dbReference type="InterPro" id="IPR007627">
    <property type="entry name" value="RNA_pol_sigma70_r2"/>
</dbReference>
<name>X0WSL0_9ZZZZ</name>
<dbReference type="SUPFAM" id="SSF88946">
    <property type="entry name" value="Sigma2 domain of RNA polymerase sigma factors"/>
    <property type="match status" value="1"/>
</dbReference>
<feature type="domain" description="RNA polymerase sigma-70 region 2" evidence="5">
    <location>
        <begin position="30"/>
        <end position="84"/>
    </location>
</feature>
<evidence type="ECO:0000256" key="1">
    <source>
        <dbReference type="ARBA" id="ARBA00023015"/>
    </source>
</evidence>
<dbReference type="InterPro" id="IPR013325">
    <property type="entry name" value="RNA_pol_sigma_r2"/>
</dbReference>
<dbReference type="GO" id="GO:0016987">
    <property type="term" value="F:sigma factor activity"/>
    <property type="evidence" value="ECO:0007669"/>
    <property type="project" value="UniProtKB-KW"/>
</dbReference>
<evidence type="ECO:0000259" key="5">
    <source>
        <dbReference type="Pfam" id="PF04542"/>
    </source>
</evidence>
<keyword evidence="1" id="KW-0805">Transcription regulation</keyword>
<organism evidence="6">
    <name type="scientific">marine sediment metagenome</name>
    <dbReference type="NCBI Taxonomy" id="412755"/>
    <lineage>
        <taxon>unclassified sequences</taxon>
        <taxon>metagenomes</taxon>
        <taxon>ecological metagenomes</taxon>
    </lineage>
</organism>
<evidence type="ECO:0000256" key="3">
    <source>
        <dbReference type="ARBA" id="ARBA00023125"/>
    </source>
</evidence>
<dbReference type="Gene3D" id="1.10.1740.10">
    <property type="match status" value="1"/>
</dbReference>
<dbReference type="InterPro" id="IPR039425">
    <property type="entry name" value="RNA_pol_sigma-70-like"/>
</dbReference>
<accession>X0WSL0</accession>
<evidence type="ECO:0000313" key="6">
    <source>
        <dbReference type="EMBL" id="GAG33939.1"/>
    </source>
</evidence>
<gene>
    <name evidence="6" type="ORF">S01H1_68671</name>
</gene>
<protein>
    <recommendedName>
        <fullName evidence="5">RNA polymerase sigma-70 region 2 domain-containing protein</fullName>
    </recommendedName>
</protein>
<dbReference type="PANTHER" id="PTHR43133">
    <property type="entry name" value="RNA POLYMERASE ECF-TYPE SIGMA FACTO"/>
    <property type="match status" value="1"/>
</dbReference>
<evidence type="ECO:0000256" key="2">
    <source>
        <dbReference type="ARBA" id="ARBA00023082"/>
    </source>
</evidence>
<reference evidence="6" key="1">
    <citation type="journal article" date="2014" name="Front. Microbiol.">
        <title>High frequency of phylogenetically diverse reductive dehalogenase-homologous genes in deep subseafloor sedimentary metagenomes.</title>
        <authorList>
            <person name="Kawai M."/>
            <person name="Futagami T."/>
            <person name="Toyoda A."/>
            <person name="Takaki Y."/>
            <person name="Nishi S."/>
            <person name="Hori S."/>
            <person name="Arai W."/>
            <person name="Tsubouchi T."/>
            <person name="Morono Y."/>
            <person name="Uchiyama I."/>
            <person name="Ito T."/>
            <person name="Fujiyama A."/>
            <person name="Inagaki F."/>
            <person name="Takami H."/>
        </authorList>
    </citation>
    <scope>NUCLEOTIDE SEQUENCE</scope>
    <source>
        <strain evidence="6">Expedition CK06-06</strain>
    </source>
</reference>
<dbReference type="AlphaFoldDB" id="X0WSL0"/>